<dbReference type="GO" id="GO:0003678">
    <property type="term" value="F:DNA helicase activity"/>
    <property type="evidence" value="ECO:0007669"/>
    <property type="project" value="InterPro"/>
</dbReference>
<dbReference type="InterPro" id="IPR027417">
    <property type="entry name" value="P-loop_NTPase"/>
</dbReference>
<keyword evidence="2" id="KW-0067">ATP-binding</keyword>
<protein>
    <submittedName>
        <fullName evidence="2">Phage associated DNA primase/helicase</fullName>
    </submittedName>
</protein>
<dbReference type="PATRIC" id="fig|1433126.3.peg.1723"/>
<evidence type="ECO:0000313" key="3">
    <source>
        <dbReference type="Proteomes" id="UP000027616"/>
    </source>
</evidence>
<keyword evidence="3" id="KW-1185">Reference proteome</keyword>
<dbReference type="HOGENOM" id="CLU_606440_0_0_10"/>
<dbReference type="GO" id="GO:0005524">
    <property type="term" value="F:ATP binding"/>
    <property type="evidence" value="ECO:0007669"/>
    <property type="project" value="InterPro"/>
</dbReference>
<name>A0A060R8M0_9BACT</name>
<proteinExistence type="predicted"/>
<sequence length="458" mass="52683">MEKRKTNPLSVEFLYELYATAMRNDGVCSVLVQYMEKEFLPDRSFQRVQELFANHFKNYKTPPSYAILSQAFNSDYDAIELINTIVEYDGDSTSEIVLDMFENYIKGVRLQNVYTEVGKLYNQSKQEKAEALLKEYAEWLSGFTLKSNAFIDVGATFSERYKKNRQRELEEKMSSLPQVSRFYIEYLDALNDGRNLRGQLTCFLASTGVGKSHIVKHIGVAANQEDGLHTLHFQLEGSEEEALNAYSGGLIRKNAYQFERGKISELEMKRYEQSVSALKGSIAVRTYPRFNARVSTLDIKNSIAEYRKKTGRQPDIVVIDSMDLLTDASRRLWNAEHERSKRIAVANDLKDLAGDEKVWMVVTYQATIENRDWLNNDKNVLTEYNCSEAKGLARPCTHLISLNQTAAERHFNRMRLHIAKSRFFKKGDTIHIVTDYDNEVFYDAEKTSTLDAPTHDTD</sequence>
<organism evidence="2 3">
    <name type="scientific">Mucinivorans hirudinis</name>
    <dbReference type="NCBI Taxonomy" id="1433126"/>
    <lineage>
        <taxon>Bacteria</taxon>
        <taxon>Pseudomonadati</taxon>
        <taxon>Bacteroidota</taxon>
        <taxon>Bacteroidia</taxon>
        <taxon>Bacteroidales</taxon>
        <taxon>Rikenellaceae</taxon>
        <taxon>Mucinivorans</taxon>
    </lineage>
</organism>
<reference evidence="2 3" key="1">
    <citation type="journal article" date="2015" name="Genome Announc.">
        <title>Complete Genome Sequence of the Novel Leech Symbiont Mucinivorans hirudinis M3T.</title>
        <authorList>
            <person name="Nelson M.C."/>
            <person name="Bomar L."/>
            <person name="Graf J."/>
        </authorList>
    </citation>
    <scope>NUCLEOTIDE SEQUENCE [LARGE SCALE GENOMIC DNA]</scope>
    <source>
        <strain evidence="3">M3</strain>
    </source>
</reference>
<keyword evidence="2" id="KW-0378">Hydrolase</keyword>
<dbReference type="Gene3D" id="3.40.50.300">
    <property type="entry name" value="P-loop containing nucleotide triphosphate hydrolases"/>
    <property type="match status" value="1"/>
</dbReference>
<dbReference type="GO" id="GO:0006260">
    <property type="term" value="P:DNA replication"/>
    <property type="evidence" value="ECO:0007669"/>
    <property type="project" value="InterPro"/>
</dbReference>
<keyword evidence="2" id="KW-0547">Nucleotide-binding</keyword>
<dbReference type="SUPFAM" id="SSF52540">
    <property type="entry name" value="P-loop containing nucleoside triphosphate hydrolases"/>
    <property type="match status" value="1"/>
</dbReference>
<dbReference type="AlphaFoldDB" id="A0A060R8M0"/>
<evidence type="ECO:0000259" key="1">
    <source>
        <dbReference type="Pfam" id="PF03796"/>
    </source>
</evidence>
<dbReference type="STRING" id="1433126.BN938_1747"/>
<dbReference type="Pfam" id="PF03796">
    <property type="entry name" value="DnaB_C"/>
    <property type="match status" value="1"/>
</dbReference>
<dbReference type="OrthoDB" id="1033900at2"/>
<gene>
    <name evidence="2" type="ORF">BN938_1747</name>
</gene>
<keyword evidence="2" id="KW-0347">Helicase</keyword>
<dbReference type="InterPro" id="IPR007694">
    <property type="entry name" value="DNA_helicase_DnaB-like_C"/>
</dbReference>
<dbReference type="Proteomes" id="UP000027616">
    <property type="component" value="Chromosome I"/>
</dbReference>
<dbReference type="EMBL" id="HG934468">
    <property type="protein sequence ID" value="CDN31827.1"/>
    <property type="molecule type" value="Genomic_DNA"/>
</dbReference>
<accession>A0A060R8M0</accession>
<dbReference type="eggNOG" id="ENOG502ZA3T">
    <property type="taxonomic scope" value="Bacteria"/>
</dbReference>
<feature type="domain" description="SF4 helicase" evidence="1">
    <location>
        <begin position="186"/>
        <end position="365"/>
    </location>
</feature>
<dbReference type="KEGG" id="rbc:BN938_1747"/>
<evidence type="ECO:0000313" key="2">
    <source>
        <dbReference type="EMBL" id="CDN31827.1"/>
    </source>
</evidence>